<dbReference type="Gene3D" id="1.10.3860.10">
    <property type="entry name" value="Sodium:dicarboxylate symporter"/>
    <property type="match status" value="1"/>
</dbReference>
<dbReference type="PROSITE" id="PS00713">
    <property type="entry name" value="NA_DICARBOXYL_SYMP_1"/>
    <property type="match status" value="1"/>
</dbReference>
<dbReference type="PANTHER" id="PTHR11958:SF67">
    <property type="entry name" value="EXCITATORY AMINO ACID TRANSPORTER 4"/>
    <property type="match status" value="1"/>
</dbReference>
<feature type="transmembrane region" description="Helical" evidence="11">
    <location>
        <begin position="368"/>
        <end position="387"/>
    </location>
</feature>
<feature type="transmembrane region" description="Helical" evidence="11">
    <location>
        <begin position="300"/>
        <end position="324"/>
    </location>
</feature>
<evidence type="ECO:0000313" key="12">
    <source>
        <dbReference type="Ensembl" id="ENSECRP00000022650.1"/>
    </source>
</evidence>
<evidence type="ECO:0000256" key="11">
    <source>
        <dbReference type="RuleBase" id="RU361216"/>
    </source>
</evidence>
<reference evidence="12" key="3">
    <citation type="submission" date="2025-09" db="UniProtKB">
        <authorList>
            <consortium name="Ensembl"/>
        </authorList>
    </citation>
    <scope>IDENTIFICATION</scope>
</reference>
<dbReference type="InterPro" id="IPR050746">
    <property type="entry name" value="DAACS"/>
</dbReference>
<keyword evidence="4 11" id="KW-0769">Symport</keyword>
<dbReference type="SUPFAM" id="SSF118215">
    <property type="entry name" value="Proton glutamate symport protein"/>
    <property type="match status" value="1"/>
</dbReference>
<dbReference type="GeneID" id="114662851"/>
<comment type="catalytic activity">
    <reaction evidence="8">
        <text>K(+)(in) + L-glutamate(out) + 3 Na(+)(out) + H(+)(out) = K(+)(out) + L-glutamate(in) + 3 Na(+)(in) + H(+)(in)</text>
        <dbReference type="Rhea" id="RHEA:70699"/>
        <dbReference type="ChEBI" id="CHEBI:15378"/>
        <dbReference type="ChEBI" id="CHEBI:29101"/>
        <dbReference type="ChEBI" id="CHEBI:29103"/>
        <dbReference type="ChEBI" id="CHEBI:29985"/>
    </reaction>
</comment>
<dbReference type="InterPro" id="IPR018107">
    <property type="entry name" value="Na-dicarboxylate_symporter_CS"/>
</dbReference>
<dbReference type="GO" id="GO:0005886">
    <property type="term" value="C:plasma membrane"/>
    <property type="evidence" value="ECO:0007669"/>
    <property type="project" value="TreeGrafter"/>
</dbReference>
<dbReference type="GO" id="GO:0015175">
    <property type="term" value="F:neutral L-amino acid transmembrane transporter activity"/>
    <property type="evidence" value="ECO:0007669"/>
    <property type="project" value="TreeGrafter"/>
</dbReference>
<comment type="catalytic activity">
    <reaction evidence="10">
        <text>D-aspartate(out) + K(+)(in) + 3 Na(+)(out) + H(+)(out) = D-aspartate(in) + K(+)(out) + 3 Na(+)(in) + H(+)(in)</text>
        <dbReference type="Rhea" id="RHEA:71379"/>
        <dbReference type="ChEBI" id="CHEBI:15378"/>
        <dbReference type="ChEBI" id="CHEBI:29101"/>
        <dbReference type="ChEBI" id="CHEBI:29103"/>
        <dbReference type="ChEBI" id="CHEBI:29990"/>
    </reaction>
</comment>
<accession>A0A8C4XDD9</accession>
<dbReference type="PANTHER" id="PTHR11958">
    <property type="entry name" value="SODIUM/DICARBOXYLATE SYMPORTER-RELATED"/>
    <property type="match status" value="1"/>
</dbReference>
<reference evidence="12" key="1">
    <citation type="submission" date="2021-06" db="EMBL/GenBank/DDBJ databases">
        <authorList>
            <consortium name="Wellcome Sanger Institute Data Sharing"/>
        </authorList>
    </citation>
    <scope>NUCLEOTIDE SEQUENCE [LARGE SCALE GENOMIC DNA]</scope>
</reference>
<dbReference type="OrthoDB" id="5877963at2759"/>
<comment type="catalytic activity">
    <reaction evidence="9">
        <text>K(+)(in) + L-aspartate(out) + 3 Na(+)(out) + H(+)(out) = K(+)(out) + L-aspartate(in) + 3 Na(+)(in) + H(+)(in)</text>
        <dbReference type="Rhea" id="RHEA:70851"/>
        <dbReference type="ChEBI" id="CHEBI:15378"/>
        <dbReference type="ChEBI" id="CHEBI:29101"/>
        <dbReference type="ChEBI" id="CHEBI:29103"/>
        <dbReference type="ChEBI" id="CHEBI:29991"/>
    </reaction>
</comment>
<feature type="transmembrane region" description="Helical" evidence="11">
    <location>
        <begin position="61"/>
        <end position="83"/>
    </location>
</feature>
<proteinExistence type="inferred from homology"/>
<organism evidence="12 13">
    <name type="scientific">Erpetoichthys calabaricus</name>
    <name type="common">Rope fish</name>
    <name type="synonym">Calamoichthys calabaricus</name>
    <dbReference type="NCBI Taxonomy" id="27687"/>
    <lineage>
        <taxon>Eukaryota</taxon>
        <taxon>Metazoa</taxon>
        <taxon>Chordata</taxon>
        <taxon>Craniata</taxon>
        <taxon>Vertebrata</taxon>
        <taxon>Euteleostomi</taxon>
        <taxon>Actinopterygii</taxon>
        <taxon>Polypteriformes</taxon>
        <taxon>Polypteridae</taxon>
        <taxon>Erpetoichthys</taxon>
    </lineage>
</organism>
<keyword evidence="7" id="KW-0325">Glycoprotein</keyword>
<evidence type="ECO:0000256" key="7">
    <source>
        <dbReference type="ARBA" id="ARBA00023180"/>
    </source>
</evidence>
<evidence type="ECO:0000256" key="9">
    <source>
        <dbReference type="ARBA" id="ARBA00048715"/>
    </source>
</evidence>
<dbReference type="PRINTS" id="PR00173">
    <property type="entry name" value="EDTRNSPORT"/>
</dbReference>
<keyword evidence="2 11" id="KW-0813">Transport</keyword>
<dbReference type="InterPro" id="IPR001991">
    <property type="entry name" value="Na-dicarboxylate_symporter"/>
</dbReference>
<feature type="transmembrane region" description="Helical" evidence="11">
    <location>
        <begin position="103"/>
        <end position="123"/>
    </location>
</feature>
<dbReference type="Pfam" id="PF00375">
    <property type="entry name" value="SDF"/>
    <property type="match status" value="1"/>
</dbReference>
<evidence type="ECO:0000256" key="10">
    <source>
        <dbReference type="ARBA" id="ARBA00049118"/>
    </source>
</evidence>
<evidence type="ECO:0000256" key="3">
    <source>
        <dbReference type="ARBA" id="ARBA00022692"/>
    </source>
</evidence>
<dbReference type="AlphaFoldDB" id="A0A8C4XDD9"/>
<comment type="subcellular location">
    <subcellularLocation>
        <location evidence="1 11">Membrane</location>
        <topology evidence="1 11">Multi-pass membrane protein</topology>
    </subcellularLocation>
</comment>
<dbReference type="FunFam" id="1.10.3860.10:FF:000002">
    <property type="entry name" value="Amino acid transporter"/>
    <property type="match status" value="1"/>
</dbReference>
<sequence>MNERQTNINSIFLTEDIDKPQIVKSRVQRLKQVMQKRAAHAQKNMTTVTKKKVQNFLQRNAFVFFTVVAVILGIVLGFGLRSYNLSLRDIKYFSFPGELLMRMLQMLVLPLIVSSLVCGMSSLDSKASGKMGIRAVVYYMVTTFIAVFIGIVIVMIIRPGKGNRDSMVMTENKIEQVQAADAFLDLIRNMFPPNLVEACFKQYKTQYTKRIFTKNVTSLPNNTYANNASEWSVLVNVSQAIQMLHETITTEEMVPVAGSANGVNALGLVVFSICFGLVIGKMKQQGQALREFFDCLNEAIMRLVAVIIWYAPVGILFLIAGKILEMKDLAQVGSQLGMYTVSVIVGLLIHGLFVLPLLFLIVTRKNPFLFIGGLLQALITALGTSSSSATLPITFRCLEENIGVDKRVTRFVLPVGATINMDGTALYEALAAIFIAQVNNLDLNFGQIITISITATAASIGAAGIPQAGLVTMVIVLTSVGLPTEDITLIIAVDWFLDRLRTTINVLGDSLGAGIVEHLSQQELNIQDTEIGNSVIEENEKPYQLICQENDLQKRRNSETEM</sequence>
<reference evidence="12" key="2">
    <citation type="submission" date="2025-08" db="UniProtKB">
        <authorList>
            <consortium name="Ensembl"/>
        </authorList>
    </citation>
    <scope>IDENTIFICATION</scope>
</reference>
<name>A0A8C4XDD9_ERPCA</name>
<dbReference type="InterPro" id="IPR036458">
    <property type="entry name" value="Na:dicarbo_symporter_sf"/>
</dbReference>
<feature type="transmembrane region" description="Helical" evidence="11">
    <location>
        <begin position="336"/>
        <end position="361"/>
    </location>
</feature>
<dbReference type="Proteomes" id="UP000694620">
    <property type="component" value="Chromosome 12"/>
</dbReference>
<gene>
    <name evidence="12" type="primary">slc1a6</name>
</gene>
<dbReference type="Ensembl" id="ENSECRT00000023137.1">
    <property type="protein sequence ID" value="ENSECRP00000022650.1"/>
    <property type="gene ID" value="ENSECRG00000015164.1"/>
</dbReference>
<dbReference type="GO" id="GO:0015501">
    <property type="term" value="F:glutamate:sodium symporter activity"/>
    <property type="evidence" value="ECO:0007669"/>
    <property type="project" value="TreeGrafter"/>
</dbReference>
<dbReference type="RefSeq" id="XP_028672385.1">
    <property type="nucleotide sequence ID" value="XM_028816552.2"/>
</dbReference>
<evidence type="ECO:0000256" key="6">
    <source>
        <dbReference type="ARBA" id="ARBA00023136"/>
    </source>
</evidence>
<keyword evidence="5 11" id="KW-1133">Transmembrane helix</keyword>
<keyword evidence="3 11" id="KW-0812">Transmembrane</keyword>
<feature type="transmembrane region" description="Helical" evidence="11">
    <location>
        <begin position="135"/>
        <end position="157"/>
    </location>
</feature>
<protein>
    <recommendedName>
        <fullName evidence="11">Amino acid transporter</fullName>
    </recommendedName>
</protein>
<comment type="similarity">
    <text evidence="11">Belongs to the dicarboxylate/amino acid:cation symporter (DAACS) (TC 2.A.23) family.</text>
</comment>
<evidence type="ECO:0000256" key="8">
    <source>
        <dbReference type="ARBA" id="ARBA00047601"/>
    </source>
</evidence>
<evidence type="ECO:0000313" key="13">
    <source>
        <dbReference type="Proteomes" id="UP000694620"/>
    </source>
</evidence>
<evidence type="ECO:0000256" key="2">
    <source>
        <dbReference type="ARBA" id="ARBA00022448"/>
    </source>
</evidence>
<feature type="transmembrane region" description="Helical" evidence="11">
    <location>
        <begin position="262"/>
        <end position="279"/>
    </location>
</feature>
<evidence type="ECO:0000256" key="5">
    <source>
        <dbReference type="ARBA" id="ARBA00022989"/>
    </source>
</evidence>
<keyword evidence="6 11" id="KW-0472">Membrane</keyword>
<evidence type="ECO:0000256" key="4">
    <source>
        <dbReference type="ARBA" id="ARBA00022847"/>
    </source>
</evidence>
<evidence type="ECO:0000256" key="1">
    <source>
        <dbReference type="ARBA" id="ARBA00004141"/>
    </source>
</evidence>
<dbReference type="GeneTree" id="ENSGT00940000159972"/>
<dbReference type="GO" id="GO:0005313">
    <property type="term" value="F:L-glutamate transmembrane transporter activity"/>
    <property type="evidence" value="ECO:0007669"/>
    <property type="project" value="TreeGrafter"/>
</dbReference>
<dbReference type="PROSITE" id="PS00714">
    <property type="entry name" value="NA_DICARBOXYL_SYMP_2"/>
    <property type="match status" value="1"/>
</dbReference>
<keyword evidence="13" id="KW-1185">Reference proteome</keyword>